<organism evidence="2 3">
    <name type="scientific">Rhodovulum sulfidophilum</name>
    <name type="common">Rhodobacter sulfidophilus</name>
    <dbReference type="NCBI Taxonomy" id="35806"/>
    <lineage>
        <taxon>Bacteria</taxon>
        <taxon>Pseudomonadati</taxon>
        <taxon>Pseudomonadota</taxon>
        <taxon>Alphaproteobacteria</taxon>
        <taxon>Rhodobacterales</taxon>
        <taxon>Paracoccaceae</taxon>
        <taxon>Rhodovulum</taxon>
    </lineage>
</organism>
<sequence>MRSISMSYLTAPAADPFEALRIAAEAGYDGLGLRLCDPATGAPVSPLVTEPALRRRFLAELAARGLAVTEVEARVLAEAGAPVGAAVLETAAALGGAGPAPDLIAVGGPRGGPSDGTGLAEIGERFAALCEAAASHGVAVGFEPIAHRAAGSLAEALAVVAAGRGFGARLVLDALHVDRMGVTPAELAALDPGLLRVLHLCDAPPAPADLETMIDHSARNRLPPGQGDLALGAYLAALPAELPLALEIPMTRLDGRVSLERRARVALDCARAVLAGEIWKPAGWPETEGDLRE</sequence>
<dbReference type="SUPFAM" id="SSF51658">
    <property type="entry name" value="Xylose isomerase-like"/>
    <property type="match status" value="1"/>
</dbReference>
<comment type="caution">
    <text evidence="2">The sequence shown here is derived from an EMBL/GenBank/DDBJ whole genome shotgun (WGS) entry which is preliminary data.</text>
</comment>
<accession>A0A2W5MYR6</accession>
<dbReference type="EMBL" id="QFPW01000025">
    <property type="protein sequence ID" value="PZQ46421.1"/>
    <property type="molecule type" value="Genomic_DNA"/>
</dbReference>
<dbReference type="PANTHER" id="PTHR12110:SF48">
    <property type="entry name" value="BLL3656 PROTEIN"/>
    <property type="match status" value="1"/>
</dbReference>
<name>A0A2W5MYR6_RHOSU</name>
<gene>
    <name evidence="2" type="ORF">DI556_20190</name>
</gene>
<dbReference type="PANTHER" id="PTHR12110">
    <property type="entry name" value="HYDROXYPYRUVATE ISOMERASE"/>
    <property type="match status" value="1"/>
</dbReference>
<dbReference type="InterPro" id="IPR013022">
    <property type="entry name" value="Xyl_isomerase-like_TIM-brl"/>
</dbReference>
<protein>
    <recommendedName>
        <fullName evidence="1">Xylose isomerase-like TIM barrel domain-containing protein</fullName>
    </recommendedName>
</protein>
<reference evidence="2 3" key="1">
    <citation type="submission" date="2017-08" db="EMBL/GenBank/DDBJ databases">
        <title>Infants hospitalized years apart are colonized by the same room-sourced microbial strains.</title>
        <authorList>
            <person name="Brooks B."/>
            <person name="Olm M.R."/>
            <person name="Firek B.A."/>
            <person name="Baker R."/>
            <person name="Thomas B.C."/>
            <person name="Morowitz M.J."/>
            <person name="Banfield J.F."/>
        </authorList>
    </citation>
    <scope>NUCLEOTIDE SEQUENCE [LARGE SCALE GENOMIC DNA]</scope>
    <source>
        <strain evidence="2">S2_005_002_R2_34</strain>
    </source>
</reference>
<evidence type="ECO:0000313" key="2">
    <source>
        <dbReference type="EMBL" id="PZQ46421.1"/>
    </source>
</evidence>
<dbReference type="AlphaFoldDB" id="A0A2W5MYR6"/>
<proteinExistence type="predicted"/>
<evidence type="ECO:0000259" key="1">
    <source>
        <dbReference type="Pfam" id="PF01261"/>
    </source>
</evidence>
<dbReference type="InterPro" id="IPR036237">
    <property type="entry name" value="Xyl_isomerase-like_sf"/>
</dbReference>
<evidence type="ECO:0000313" key="3">
    <source>
        <dbReference type="Proteomes" id="UP000249185"/>
    </source>
</evidence>
<dbReference type="Proteomes" id="UP000249185">
    <property type="component" value="Unassembled WGS sequence"/>
</dbReference>
<dbReference type="InterPro" id="IPR050312">
    <property type="entry name" value="IolE/XylAMocC-like"/>
</dbReference>
<feature type="domain" description="Xylose isomerase-like TIM barrel" evidence="1">
    <location>
        <begin position="21"/>
        <end position="249"/>
    </location>
</feature>
<dbReference type="Gene3D" id="3.20.20.150">
    <property type="entry name" value="Divalent-metal-dependent TIM barrel enzymes"/>
    <property type="match status" value="1"/>
</dbReference>
<dbReference type="Pfam" id="PF01261">
    <property type="entry name" value="AP_endonuc_2"/>
    <property type="match status" value="1"/>
</dbReference>